<evidence type="ECO:0000313" key="2">
    <source>
        <dbReference type="Proteomes" id="UP000308600"/>
    </source>
</evidence>
<name>A0ACD3AVH8_9AGAR</name>
<dbReference type="EMBL" id="ML208332">
    <property type="protein sequence ID" value="TFK69357.1"/>
    <property type="molecule type" value="Genomic_DNA"/>
</dbReference>
<gene>
    <name evidence="1" type="ORF">BDN72DRAFT_840449</name>
</gene>
<proteinExistence type="predicted"/>
<reference evidence="1 2" key="1">
    <citation type="journal article" date="2019" name="Nat. Ecol. Evol.">
        <title>Megaphylogeny resolves global patterns of mushroom evolution.</title>
        <authorList>
            <person name="Varga T."/>
            <person name="Krizsan K."/>
            <person name="Foldi C."/>
            <person name="Dima B."/>
            <person name="Sanchez-Garcia M."/>
            <person name="Sanchez-Ramirez S."/>
            <person name="Szollosi G.J."/>
            <person name="Szarkandi J.G."/>
            <person name="Papp V."/>
            <person name="Albert L."/>
            <person name="Andreopoulos W."/>
            <person name="Angelini C."/>
            <person name="Antonin V."/>
            <person name="Barry K.W."/>
            <person name="Bougher N.L."/>
            <person name="Buchanan P."/>
            <person name="Buyck B."/>
            <person name="Bense V."/>
            <person name="Catcheside P."/>
            <person name="Chovatia M."/>
            <person name="Cooper J."/>
            <person name="Damon W."/>
            <person name="Desjardin D."/>
            <person name="Finy P."/>
            <person name="Geml J."/>
            <person name="Haridas S."/>
            <person name="Hughes K."/>
            <person name="Justo A."/>
            <person name="Karasinski D."/>
            <person name="Kautmanova I."/>
            <person name="Kiss B."/>
            <person name="Kocsube S."/>
            <person name="Kotiranta H."/>
            <person name="LaButti K.M."/>
            <person name="Lechner B.E."/>
            <person name="Liimatainen K."/>
            <person name="Lipzen A."/>
            <person name="Lukacs Z."/>
            <person name="Mihaltcheva S."/>
            <person name="Morgado L.N."/>
            <person name="Niskanen T."/>
            <person name="Noordeloos M.E."/>
            <person name="Ohm R.A."/>
            <person name="Ortiz-Santana B."/>
            <person name="Ovrebo C."/>
            <person name="Racz N."/>
            <person name="Riley R."/>
            <person name="Savchenko A."/>
            <person name="Shiryaev A."/>
            <person name="Soop K."/>
            <person name="Spirin V."/>
            <person name="Szebenyi C."/>
            <person name="Tomsovsky M."/>
            <person name="Tulloss R.E."/>
            <person name="Uehling J."/>
            <person name="Grigoriev I.V."/>
            <person name="Vagvolgyi C."/>
            <person name="Papp T."/>
            <person name="Martin F.M."/>
            <person name="Miettinen O."/>
            <person name="Hibbett D.S."/>
            <person name="Nagy L.G."/>
        </authorList>
    </citation>
    <scope>NUCLEOTIDE SEQUENCE [LARGE SCALE GENOMIC DNA]</scope>
    <source>
        <strain evidence="1 2">NL-1719</strain>
    </source>
</reference>
<protein>
    <submittedName>
        <fullName evidence="1">Uncharacterized protein</fullName>
    </submittedName>
</protein>
<organism evidence="1 2">
    <name type="scientific">Pluteus cervinus</name>
    <dbReference type="NCBI Taxonomy" id="181527"/>
    <lineage>
        <taxon>Eukaryota</taxon>
        <taxon>Fungi</taxon>
        <taxon>Dikarya</taxon>
        <taxon>Basidiomycota</taxon>
        <taxon>Agaricomycotina</taxon>
        <taxon>Agaricomycetes</taxon>
        <taxon>Agaricomycetidae</taxon>
        <taxon>Agaricales</taxon>
        <taxon>Pluteineae</taxon>
        <taxon>Pluteaceae</taxon>
        <taxon>Pluteus</taxon>
    </lineage>
</organism>
<sequence length="124" mass="13967">MSSTTTRLAVVIYSTVFQVAVGELISNHYHGHCPAALAPSCHQRRTLDNHNGYYPTSHPLPSTQHHPHPIFTSSRFITHKSRCLVSVEAWISCFVWEWLEHPVFFGRGVNAGLYQQGVLLAELD</sequence>
<evidence type="ECO:0000313" key="1">
    <source>
        <dbReference type="EMBL" id="TFK69357.1"/>
    </source>
</evidence>
<feature type="non-terminal residue" evidence="1">
    <location>
        <position position="124"/>
    </location>
</feature>
<accession>A0ACD3AVH8</accession>
<keyword evidence="2" id="KW-1185">Reference proteome</keyword>
<dbReference type="Proteomes" id="UP000308600">
    <property type="component" value="Unassembled WGS sequence"/>
</dbReference>